<dbReference type="EMBL" id="CAADFQ010000029">
    <property type="protein sequence ID" value="VFK32051.1"/>
    <property type="molecule type" value="Genomic_DNA"/>
</dbReference>
<protein>
    <submittedName>
        <fullName evidence="1">Uncharacterized protein</fullName>
    </submittedName>
</protein>
<reference evidence="1" key="1">
    <citation type="submission" date="2019-02" db="EMBL/GenBank/DDBJ databases">
        <authorList>
            <person name="Gruber-Vodicka R. H."/>
            <person name="Seah K. B. B."/>
        </authorList>
    </citation>
    <scope>NUCLEOTIDE SEQUENCE</scope>
    <source>
        <strain evidence="1">BECK_BZ197</strain>
        <strain evidence="3">BECK_BZ198</strain>
        <strain evidence="2">BECK_BZ199</strain>
    </source>
</reference>
<organism evidence="1">
    <name type="scientific">Candidatus Kentrum sp. MB</name>
    <dbReference type="NCBI Taxonomy" id="2138164"/>
    <lineage>
        <taxon>Bacteria</taxon>
        <taxon>Pseudomonadati</taxon>
        <taxon>Pseudomonadota</taxon>
        <taxon>Gammaproteobacteria</taxon>
        <taxon>Candidatus Kentrum</taxon>
    </lineage>
</organism>
<dbReference type="EMBL" id="CAADFO010000028">
    <property type="protein sequence ID" value="VFK27490.1"/>
    <property type="molecule type" value="Genomic_DNA"/>
</dbReference>
<gene>
    <name evidence="1" type="ORF">BECKMB1821G_GA0114241_102820</name>
    <name evidence="3" type="ORF">BECKMB1821H_GA0114242_102829</name>
    <name evidence="2" type="ORF">BECKMB1821I_GA0114274_102919</name>
</gene>
<dbReference type="AlphaFoldDB" id="A0A450XDX9"/>
<dbReference type="EMBL" id="CAADGH010000028">
    <property type="protein sequence ID" value="VFK75665.1"/>
    <property type="molecule type" value="Genomic_DNA"/>
</dbReference>
<evidence type="ECO:0000313" key="3">
    <source>
        <dbReference type="EMBL" id="VFK75665.1"/>
    </source>
</evidence>
<evidence type="ECO:0000313" key="2">
    <source>
        <dbReference type="EMBL" id="VFK32051.1"/>
    </source>
</evidence>
<name>A0A450XDX9_9GAMM</name>
<proteinExistence type="predicted"/>
<sequence>MTISREAGFCAGLPGLSVVFKASIISFPSWNKIFVALIEAIEAWIVAL</sequence>
<accession>A0A450XDX9</accession>
<evidence type="ECO:0000313" key="1">
    <source>
        <dbReference type="EMBL" id="VFK27490.1"/>
    </source>
</evidence>